<gene>
    <name evidence="1" type="ORF">S01H4_03898</name>
</gene>
<dbReference type="EMBL" id="BART01000995">
    <property type="protein sequence ID" value="GAG60153.1"/>
    <property type="molecule type" value="Genomic_DNA"/>
</dbReference>
<organism evidence="1">
    <name type="scientific">marine sediment metagenome</name>
    <dbReference type="NCBI Taxonomy" id="412755"/>
    <lineage>
        <taxon>unclassified sequences</taxon>
        <taxon>metagenomes</taxon>
        <taxon>ecological metagenomes</taxon>
    </lineage>
</organism>
<proteinExistence type="predicted"/>
<accession>X0ZIG4</accession>
<dbReference type="AlphaFoldDB" id="X0ZIG4"/>
<evidence type="ECO:0000313" key="1">
    <source>
        <dbReference type="EMBL" id="GAG60153.1"/>
    </source>
</evidence>
<protein>
    <recommendedName>
        <fullName evidence="2">Capsule polysaccharide biosynthesis protein</fullName>
    </recommendedName>
</protein>
<sequence>MKNIIKTILSIISLNKRNFNSWRYQIKEYNHLKKLLKKVERKQKINKCIVFNPVRYDREFLDREIFLGKLLALNGAKVYILLDDGVLLHWETYQVNHLTDINQINRTNLNPYNNPKLINNQFVITHFYKKTIIKKALKTYRDKNLKIIYYSSVLRKVNLNNWQELKKHAKSSTIRFFKTSELDYNNKFVKYYYNLSLKNAILSKNVAEFIYNNIRPDIFITSHAIYSTWGPPFEYLNKKGVKCLHYSFVHGHSINPKEIFISSGSSVFFLSSSKNWKIFKQKSVTEDMKNKINQYFTSRLSFNTSDTKILYKGKRTSFKVDKNDGYKYHISLFPNVIWDGNICDKHKVFEDYRDWILSTINFIKNKSDIKLYIRSHPSEITVLKNSPRIVDIITKNIDMNNIDNVTLIPPEEIIDTYEFLKSGIDLGLIYDGFLAVEMPFLRIPTIMCVKGGMFAVENGNIIVTSKKEYFDYLDNIEKTLKDFHKNYQERYKNIVRYIYWYIFENAIKLPTLSKTRYIETNLLQLKQDDLIIDEKLLEIFRDQ</sequence>
<evidence type="ECO:0008006" key="2">
    <source>
        <dbReference type="Google" id="ProtNLM"/>
    </source>
</evidence>
<name>X0ZIG4_9ZZZZ</name>
<reference evidence="1" key="1">
    <citation type="journal article" date="2014" name="Front. Microbiol.">
        <title>High frequency of phylogenetically diverse reductive dehalogenase-homologous genes in deep subseafloor sedimentary metagenomes.</title>
        <authorList>
            <person name="Kawai M."/>
            <person name="Futagami T."/>
            <person name="Toyoda A."/>
            <person name="Takaki Y."/>
            <person name="Nishi S."/>
            <person name="Hori S."/>
            <person name="Arai W."/>
            <person name="Tsubouchi T."/>
            <person name="Morono Y."/>
            <person name="Uchiyama I."/>
            <person name="Ito T."/>
            <person name="Fujiyama A."/>
            <person name="Inagaki F."/>
            <person name="Takami H."/>
        </authorList>
    </citation>
    <scope>NUCLEOTIDE SEQUENCE</scope>
    <source>
        <strain evidence="1">Expedition CK06-06</strain>
    </source>
</reference>
<comment type="caution">
    <text evidence="1">The sequence shown here is derived from an EMBL/GenBank/DDBJ whole genome shotgun (WGS) entry which is preliminary data.</text>
</comment>